<evidence type="ECO:0000256" key="9">
    <source>
        <dbReference type="ARBA" id="ARBA00022723"/>
    </source>
</evidence>
<evidence type="ECO:0000256" key="2">
    <source>
        <dbReference type="ARBA" id="ARBA00010945"/>
    </source>
</evidence>
<evidence type="ECO:0000259" key="18">
    <source>
        <dbReference type="PROSITE" id="PS50173"/>
    </source>
</evidence>
<evidence type="ECO:0000313" key="20">
    <source>
        <dbReference type="Proteomes" id="UP001161409"/>
    </source>
</evidence>
<evidence type="ECO:0000256" key="3">
    <source>
        <dbReference type="ARBA" id="ARBA00011245"/>
    </source>
</evidence>
<evidence type="ECO:0000256" key="1">
    <source>
        <dbReference type="ARBA" id="ARBA00004496"/>
    </source>
</evidence>
<dbReference type="Pfam" id="PF21999">
    <property type="entry name" value="IMS_HHH_1"/>
    <property type="match status" value="1"/>
</dbReference>
<dbReference type="Pfam" id="PF11799">
    <property type="entry name" value="IMS_C"/>
    <property type="match status" value="1"/>
</dbReference>
<dbReference type="PANTHER" id="PTHR11076">
    <property type="entry name" value="DNA REPAIR POLYMERASE UMUC / TRANSFERASE FAMILY MEMBER"/>
    <property type="match status" value="1"/>
</dbReference>
<feature type="active site" evidence="17">
    <location>
        <position position="146"/>
    </location>
</feature>
<evidence type="ECO:0000256" key="10">
    <source>
        <dbReference type="ARBA" id="ARBA00022763"/>
    </source>
</evidence>
<dbReference type="SUPFAM" id="SSF100879">
    <property type="entry name" value="Lesion bypass DNA polymerase (Y-family), little finger domain"/>
    <property type="match status" value="1"/>
</dbReference>
<keyword evidence="20" id="KW-1185">Reference proteome</keyword>
<evidence type="ECO:0000256" key="11">
    <source>
        <dbReference type="ARBA" id="ARBA00022842"/>
    </source>
</evidence>
<keyword evidence="12 17" id="KW-0239">DNA-directed DNA polymerase</keyword>
<dbReference type="PROSITE" id="PS50173">
    <property type="entry name" value="UMUC"/>
    <property type="match status" value="1"/>
</dbReference>
<comment type="cofactor">
    <cofactor evidence="17">
        <name>Mg(2+)</name>
        <dbReference type="ChEBI" id="CHEBI:18420"/>
    </cofactor>
    <text evidence="17">Binds 2 magnesium ions per subunit.</text>
</comment>
<keyword evidence="5 17" id="KW-0963">Cytoplasm</keyword>
<dbReference type="InterPro" id="IPR017961">
    <property type="entry name" value="DNA_pol_Y-fam_little_finger"/>
</dbReference>
<feature type="binding site" evidence="17">
    <location>
        <position position="145"/>
    </location>
    <ligand>
        <name>Mg(2+)</name>
        <dbReference type="ChEBI" id="CHEBI:18420"/>
    </ligand>
</feature>
<dbReference type="EC" id="2.7.7.7" evidence="17"/>
<evidence type="ECO:0000256" key="6">
    <source>
        <dbReference type="ARBA" id="ARBA00022679"/>
    </source>
</evidence>
<dbReference type="InterPro" id="IPR001126">
    <property type="entry name" value="UmuC"/>
</dbReference>
<reference evidence="19" key="2">
    <citation type="submission" date="2023-01" db="EMBL/GenBank/DDBJ databases">
        <title>Draft genome sequence of Sneathiella chinensis strain NBRC 103408.</title>
        <authorList>
            <person name="Sun Q."/>
            <person name="Mori K."/>
        </authorList>
    </citation>
    <scope>NUCLEOTIDE SEQUENCE</scope>
    <source>
        <strain evidence="19">NBRC 103408</strain>
    </source>
</reference>
<evidence type="ECO:0000256" key="13">
    <source>
        <dbReference type="ARBA" id="ARBA00023125"/>
    </source>
</evidence>
<dbReference type="SUPFAM" id="SSF56672">
    <property type="entry name" value="DNA/RNA polymerases"/>
    <property type="match status" value="1"/>
</dbReference>
<evidence type="ECO:0000256" key="5">
    <source>
        <dbReference type="ARBA" id="ARBA00022490"/>
    </source>
</evidence>
<feature type="domain" description="UmuC" evidence="18">
    <location>
        <begin position="47"/>
        <end position="228"/>
    </location>
</feature>
<dbReference type="Gene3D" id="1.10.150.20">
    <property type="entry name" value="5' to 3' exonuclease, C-terminal subdomain"/>
    <property type="match status" value="1"/>
</dbReference>
<dbReference type="HAMAP" id="MF_01113">
    <property type="entry name" value="DNApol_IV"/>
    <property type="match status" value="1"/>
</dbReference>
<evidence type="ECO:0000256" key="12">
    <source>
        <dbReference type="ARBA" id="ARBA00022932"/>
    </source>
</evidence>
<dbReference type="Proteomes" id="UP001161409">
    <property type="component" value="Unassembled WGS sequence"/>
</dbReference>
<evidence type="ECO:0000313" key="19">
    <source>
        <dbReference type="EMBL" id="GLQ07677.1"/>
    </source>
</evidence>
<gene>
    <name evidence="17 19" type="primary">dinB</name>
    <name evidence="19" type="ORF">GCM10007924_28980</name>
</gene>
<comment type="catalytic activity">
    <reaction evidence="16 17">
        <text>DNA(n) + a 2'-deoxyribonucleoside 5'-triphosphate = DNA(n+1) + diphosphate</text>
        <dbReference type="Rhea" id="RHEA:22508"/>
        <dbReference type="Rhea" id="RHEA-COMP:17339"/>
        <dbReference type="Rhea" id="RHEA-COMP:17340"/>
        <dbReference type="ChEBI" id="CHEBI:33019"/>
        <dbReference type="ChEBI" id="CHEBI:61560"/>
        <dbReference type="ChEBI" id="CHEBI:173112"/>
        <dbReference type="EC" id="2.7.7.7"/>
    </reaction>
</comment>
<dbReference type="Pfam" id="PF00817">
    <property type="entry name" value="IMS"/>
    <property type="match status" value="1"/>
</dbReference>
<evidence type="ECO:0000256" key="16">
    <source>
        <dbReference type="ARBA" id="ARBA00049244"/>
    </source>
</evidence>
<dbReference type="EMBL" id="BSNF01000008">
    <property type="protein sequence ID" value="GLQ07677.1"/>
    <property type="molecule type" value="Genomic_DNA"/>
</dbReference>
<protein>
    <recommendedName>
        <fullName evidence="17">DNA polymerase IV</fullName>
        <shortName evidence="17">Pol IV</shortName>
        <ecNumber evidence="17">2.7.7.7</ecNumber>
    </recommendedName>
</protein>
<proteinExistence type="inferred from homology"/>
<keyword evidence="7 17" id="KW-0548">Nucleotidyltransferase</keyword>
<name>A0ABQ5U8M1_9PROT</name>
<dbReference type="CDD" id="cd03586">
    <property type="entry name" value="PolY_Pol_IV_kappa"/>
    <property type="match status" value="1"/>
</dbReference>
<feature type="binding site" evidence="17">
    <location>
        <position position="51"/>
    </location>
    <ligand>
        <name>Mg(2+)</name>
        <dbReference type="ChEBI" id="CHEBI:18420"/>
    </ligand>
</feature>
<keyword evidence="10 17" id="KW-0227">DNA damage</keyword>
<keyword evidence="14 17" id="KW-0234">DNA repair</keyword>
<evidence type="ECO:0000256" key="15">
    <source>
        <dbReference type="ARBA" id="ARBA00025589"/>
    </source>
</evidence>
<keyword evidence="11 17" id="KW-0460">Magnesium</keyword>
<reference evidence="19" key="1">
    <citation type="journal article" date="2014" name="Int. J. Syst. Evol. Microbiol.">
        <title>Complete genome of a new Firmicutes species belonging to the dominant human colonic microbiota ('Ruminococcus bicirculans') reveals two chromosomes and a selective capacity to utilize plant glucans.</title>
        <authorList>
            <consortium name="NISC Comparative Sequencing Program"/>
            <person name="Wegmann U."/>
            <person name="Louis P."/>
            <person name="Goesmann A."/>
            <person name="Henrissat B."/>
            <person name="Duncan S.H."/>
            <person name="Flint H.J."/>
        </authorList>
    </citation>
    <scope>NUCLEOTIDE SEQUENCE</scope>
    <source>
        <strain evidence="19">NBRC 103408</strain>
    </source>
</reference>
<sequence>MTTLCRTCFRVIPEKTTPDGEPVRLHRCPACRSPRLVRHPELLDLSIAHMDCDAFYAAVEKRDNPELLSKPVIMAYDAPRSVVSTCCYIARMSGVRSAMPLYKAKKLCPDGVIVTPRMAVYSEVSKAIHTLFQKLTPSIEPLSLDEAYLDLSGTEKLHGRSPAQSMMWLAAEIRKTIGITVSVGLSYNKYLAKLASDLDKPDGFAVIGRQEAVKFLAPRPVSDIWGVGKALNQKLARDGISTIGQLQHREERDLVARYGQMGSQLFHLSRGQDKRRVTPRQKAKSISAETTFATDTSDMDILLARLWPLCEKVSARLKASDKAGSTITLKLKTGDFKTLTRSHTLPRPTQLAETLYQLVKPVLEKEAVNKKFRLIGIGVSSFGKREDADAPDLLDRDSGKRKTIESAIDQVRQKFGTEAIGKGRSLPRKK</sequence>
<evidence type="ECO:0000256" key="8">
    <source>
        <dbReference type="ARBA" id="ARBA00022705"/>
    </source>
</evidence>
<dbReference type="InterPro" id="IPR036775">
    <property type="entry name" value="DNA_pol_Y-fam_lit_finger_sf"/>
</dbReference>
<dbReference type="PANTHER" id="PTHR11076:SF33">
    <property type="entry name" value="DNA POLYMERASE KAPPA"/>
    <property type="match status" value="1"/>
</dbReference>
<dbReference type="InterPro" id="IPR043128">
    <property type="entry name" value="Rev_trsase/Diguanyl_cyclase"/>
</dbReference>
<dbReference type="RefSeq" id="WP_169561731.1">
    <property type="nucleotide sequence ID" value="NZ_BSNF01000008.1"/>
</dbReference>
<keyword evidence="6 17" id="KW-0808">Transferase</keyword>
<keyword evidence="9 17" id="KW-0479">Metal-binding</keyword>
<keyword evidence="13 17" id="KW-0238">DNA-binding</keyword>
<dbReference type="Gene3D" id="3.30.1490.100">
    <property type="entry name" value="DNA polymerase, Y-family, little finger domain"/>
    <property type="match status" value="1"/>
</dbReference>
<comment type="subunit">
    <text evidence="3 17">Monomer.</text>
</comment>
<evidence type="ECO:0000256" key="7">
    <source>
        <dbReference type="ARBA" id="ARBA00022695"/>
    </source>
</evidence>
<dbReference type="NCBIfam" id="NF002677">
    <property type="entry name" value="PRK02406.1"/>
    <property type="match status" value="1"/>
</dbReference>
<dbReference type="InterPro" id="IPR050116">
    <property type="entry name" value="DNA_polymerase-Y"/>
</dbReference>
<evidence type="ECO:0000256" key="14">
    <source>
        <dbReference type="ARBA" id="ARBA00023204"/>
    </source>
</evidence>
<evidence type="ECO:0000256" key="4">
    <source>
        <dbReference type="ARBA" id="ARBA00022457"/>
    </source>
</evidence>
<dbReference type="InterPro" id="IPR043502">
    <property type="entry name" value="DNA/RNA_pol_sf"/>
</dbReference>
<keyword evidence="4 17" id="KW-0515">Mutator protein</keyword>
<dbReference type="Gene3D" id="3.30.70.270">
    <property type="match status" value="1"/>
</dbReference>
<dbReference type="Gene3D" id="3.40.1170.60">
    <property type="match status" value="1"/>
</dbReference>
<comment type="similarity">
    <text evidence="2 17">Belongs to the DNA polymerase type-Y family.</text>
</comment>
<dbReference type="NCBIfam" id="NF002751">
    <property type="entry name" value="PRK02794.1"/>
    <property type="match status" value="1"/>
</dbReference>
<accession>A0ABQ5U8M1</accession>
<evidence type="ECO:0000256" key="17">
    <source>
        <dbReference type="HAMAP-Rule" id="MF_01113"/>
    </source>
</evidence>
<dbReference type="InterPro" id="IPR053848">
    <property type="entry name" value="IMS_HHH_1"/>
</dbReference>
<dbReference type="InterPro" id="IPR022880">
    <property type="entry name" value="DNApol_IV"/>
</dbReference>
<feature type="site" description="Substrate discrimination" evidence="17">
    <location>
        <position position="56"/>
    </location>
</feature>
<comment type="caution">
    <text evidence="19">The sequence shown here is derived from an EMBL/GenBank/DDBJ whole genome shotgun (WGS) entry which is preliminary data.</text>
</comment>
<organism evidence="19 20">
    <name type="scientific">Sneathiella chinensis</name>
    <dbReference type="NCBI Taxonomy" id="349750"/>
    <lineage>
        <taxon>Bacteria</taxon>
        <taxon>Pseudomonadati</taxon>
        <taxon>Pseudomonadota</taxon>
        <taxon>Alphaproteobacteria</taxon>
        <taxon>Sneathiellales</taxon>
        <taxon>Sneathiellaceae</taxon>
        <taxon>Sneathiella</taxon>
    </lineage>
</organism>
<comment type="subcellular location">
    <subcellularLocation>
        <location evidence="1 17">Cytoplasm</location>
    </subcellularLocation>
</comment>
<comment type="function">
    <text evidence="15 17">Poorly processive, error-prone DNA polymerase involved in untargeted mutagenesis. Copies undamaged DNA at stalled replication forks, which arise in vivo from mismatched or misaligned primer ends. These misaligned primers can be extended by PolIV. Exhibits no 3'-5' exonuclease (proofreading) activity. May be involved in translesional synthesis, in conjunction with the beta clamp from PolIII.</text>
</comment>
<keyword evidence="8 17" id="KW-0235">DNA replication</keyword>